<sequence>MRIAVGGISHETSTFAHTRTTVADFASGFGLYRGSEILDRFRGANICTGGFLDGAARHGFEVLPLLWGFAYPSGLIAAADFAALKGEFLERLRQAGPVDGVLLDLHGAMVVEGIDDGDGDLIESVRQAVGPDCPIVVTFDLHGNHTARRVRAATAIVGFDTYPHIDMAERGREAATLLVETLRGTIRPVMAFRQIPLFWSAPCQITAHPPMHAVMEQVHALEQRPGVLAITLATGFPWADVPDMGPSVIVVANGDVPLADRTANELSQWIWDRRERWHRPPLSVPEALRQGDALGRYPVILADQADNTGGGAPGDSTEILRTFLDDRRRDALVLYIVDPEVAALAHAAGVGSVIEADVGGKSDPVQGPPVRMRATVRAVSDGGFTYDGPMYAGLTGNMGRSAWLEQDGVHVVVVTAHEQPLGPAFAKTLGIDCRAMKYIAVKSAVHFRASFEPIAGSIFNVDARAIHTHDFAALPYRHRRRPMYPVEQESSS</sequence>
<dbReference type="PIRSF" id="PIRSF012702">
    <property type="entry name" value="UCP012702"/>
    <property type="match status" value="1"/>
</dbReference>
<evidence type="ECO:0000259" key="2">
    <source>
        <dbReference type="Pfam" id="PF07364"/>
    </source>
</evidence>
<protein>
    <submittedName>
        <fullName evidence="3">M81 family peptidase</fullName>
    </submittedName>
</protein>
<accession>A0A7C2PGJ3</accession>
<dbReference type="Pfam" id="PF07171">
    <property type="entry name" value="MlrC_C"/>
    <property type="match status" value="1"/>
</dbReference>
<feature type="domain" description="Microcystin LR degradation protein MlrC N-terminal" evidence="2">
    <location>
        <begin position="2"/>
        <end position="290"/>
    </location>
</feature>
<organism evidence="3">
    <name type="scientific">Schlesneria paludicola</name>
    <dbReference type="NCBI Taxonomy" id="360056"/>
    <lineage>
        <taxon>Bacteria</taxon>
        <taxon>Pseudomonadati</taxon>
        <taxon>Planctomycetota</taxon>
        <taxon>Planctomycetia</taxon>
        <taxon>Planctomycetales</taxon>
        <taxon>Planctomycetaceae</taxon>
        <taxon>Schlesneria</taxon>
    </lineage>
</organism>
<name>A0A7C2PGJ3_9PLAN</name>
<dbReference type="EMBL" id="DSOK01000181">
    <property type="protein sequence ID" value="HEN15057.1"/>
    <property type="molecule type" value="Genomic_DNA"/>
</dbReference>
<dbReference type="InterPro" id="IPR010799">
    <property type="entry name" value="MlrC_C"/>
</dbReference>
<evidence type="ECO:0000313" key="3">
    <source>
        <dbReference type="EMBL" id="HEN15057.1"/>
    </source>
</evidence>
<dbReference type="InterPro" id="IPR009197">
    <property type="entry name" value="MlrC"/>
</dbReference>
<gene>
    <name evidence="3" type="ORF">ENQ76_06260</name>
</gene>
<evidence type="ECO:0000259" key="1">
    <source>
        <dbReference type="Pfam" id="PF07171"/>
    </source>
</evidence>
<dbReference type="Pfam" id="PF07364">
    <property type="entry name" value="DUF1485"/>
    <property type="match status" value="1"/>
</dbReference>
<dbReference type="InterPro" id="IPR015995">
    <property type="entry name" value="MlrC_N"/>
</dbReference>
<feature type="domain" description="Microcystin LR degradation protein MlrC C-terminal" evidence="1">
    <location>
        <begin position="301"/>
        <end position="478"/>
    </location>
</feature>
<dbReference type="AlphaFoldDB" id="A0A7C2PGJ3"/>
<comment type="caution">
    <text evidence="3">The sequence shown here is derived from an EMBL/GenBank/DDBJ whole genome shotgun (WGS) entry which is preliminary data.</text>
</comment>
<proteinExistence type="predicted"/>
<reference evidence="3" key="1">
    <citation type="journal article" date="2020" name="mSystems">
        <title>Genome- and Community-Level Interaction Insights into Carbon Utilization and Element Cycling Functions of Hydrothermarchaeota in Hydrothermal Sediment.</title>
        <authorList>
            <person name="Zhou Z."/>
            <person name="Liu Y."/>
            <person name="Xu W."/>
            <person name="Pan J."/>
            <person name="Luo Z.H."/>
            <person name="Li M."/>
        </authorList>
    </citation>
    <scope>NUCLEOTIDE SEQUENCE [LARGE SCALE GENOMIC DNA]</scope>
    <source>
        <strain evidence="3">SpSt-339</strain>
    </source>
</reference>